<gene>
    <name evidence="6" type="ORF">KLDO_g3552</name>
</gene>
<comment type="function">
    <text evidence="1">Catalyzes both the ATP-dependent activation of exogenously supplied lipoate to lipoyl-AMP and the transfer of the activated lipoyl onto the lipoyl domains of lipoate-dependent enzymes.</text>
</comment>
<dbReference type="PANTHER" id="PTHR12561:SF3">
    <property type="entry name" value="LIPOYLTRANSFERASE 1, MITOCHONDRIAL"/>
    <property type="match status" value="1"/>
</dbReference>
<dbReference type="OrthoDB" id="201621at2759"/>
<sequence>MLSQLYYRPVHRLWANPYFRPQRLYSAVSNKVPFELDETDDKYSEFNNFYSELFTSKDEPTGACGQHSELNSKSELDELNEELGSMYSIDVLSSAELEKKVKANGRFVFRSTSTNPYFNLALEDYVFRNTPLTENKTGNERILFYTNDKCVVIGKNQNPWKEIFMKNVGRRGYRFVRRHSGGGAVVHDLGNVNYSYLTSRESFRREFFNQQLVQWLDNEDISLNNRGDLTYKDHKISGSAFKIAKGKAYHHGTMLIDSDLAQFKGLLKPDVVPGVTWTCNSVESVRSKVTNIGREALTSIDHFCSLITDQFRALVDDPEIPMLYCDESSSLPEISEAARVLESKEWNFMSGPKFELTCEGVSLKIEKGIIVESDLPELLGSPFYEFYDNLEENDGKFKSLL</sequence>
<dbReference type="GO" id="GO:0009249">
    <property type="term" value="P:protein lipoylation"/>
    <property type="evidence" value="ECO:0007669"/>
    <property type="project" value="InterPro"/>
</dbReference>
<dbReference type="InterPro" id="IPR004562">
    <property type="entry name" value="LipoylTrfase_LipoateP_Ligase"/>
</dbReference>
<protein>
    <recommendedName>
        <fullName evidence="4">Putative lipoate-protein ligase A</fullName>
    </recommendedName>
</protein>
<dbReference type="AlphaFoldDB" id="A0A0A8L8F2"/>
<evidence type="ECO:0000259" key="5">
    <source>
        <dbReference type="PROSITE" id="PS51733"/>
    </source>
</evidence>
<evidence type="ECO:0000256" key="1">
    <source>
        <dbReference type="ARBA" id="ARBA00003253"/>
    </source>
</evidence>
<evidence type="ECO:0000313" key="6">
    <source>
        <dbReference type="EMBL" id="CDO95306.1"/>
    </source>
</evidence>
<name>A0A0A8L8F2_9SACH</name>
<proteinExistence type="inferred from homology"/>
<dbReference type="SUPFAM" id="SSF55681">
    <property type="entry name" value="Class II aaRS and biotin synthetases"/>
    <property type="match status" value="1"/>
</dbReference>
<dbReference type="NCBIfam" id="TIGR00545">
    <property type="entry name" value="lipoyltrans"/>
    <property type="match status" value="1"/>
</dbReference>
<evidence type="ECO:0000256" key="4">
    <source>
        <dbReference type="ARBA" id="ARBA00015925"/>
    </source>
</evidence>
<dbReference type="Pfam" id="PF21948">
    <property type="entry name" value="LplA-B_cat"/>
    <property type="match status" value="1"/>
</dbReference>
<dbReference type="EMBL" id="CCBQ010000044">
    <property type="protein sequence ID" value="CDO95306.1"/>
    <property type="molecule type" value="Genomic_DNA"/>
</dbReference>
<dbReference type="InterPro" id="IPR045864">
    <property type="entry name" value="aa-tRNA-synth_II/BPL/LPL"/>
</dbReference>
<dbReference type="UniPathway" id="UPA00537">
    <property type="reaction ID" value="UER00595"/>
</dbReference>
<comment type="caution">
    <text evidence="6">The sequence shown here is derived from an EMBL/GenBank/DDBJ whole genome shotgun (WGS) entry which is preliminary data.</text>
</comment>
<dbReference type="Gene3D" id="3.30.930.10">
    <property type="entry name" value="Bira Bifunctional Protein, Domain 2"/>
    <property type="match status" value="1"/>
</dbReference>
<dbReference type="InterPro" id="IPR004143">
    <property type="entry name" value="BPL_LPL_catalytic"/>
</dbReference>
<comment type="similarity">
    <text evidence="3">Belongs to the LplA family.</text>
</comment>
<evidence type="ECO:0000256" key="3">
    <source>
        <dbReference type="ARBA" id="ARBA00008242"/>
    </source>
</evidence>
<organism evidence="6 7">
    <name type="scientific">Kluyveromyces dobzhanskii CBS 2104</name>
    <dbReference type="NCBI Taxonomy" id="1427455"/>
    <lineage>
        <taxon>Eukaryota</taxon>
        <taxon>Fungi</taxon>
        <taxon>Dikarya</taxon>
        <taxon>Ascomycota</taxon>
        <taxon>Saccharomycotina</taxon>
        <taxon>Saccharomycetes</taxon>
        <taxon>Saccharomycetales</taxon>
        <taxon>Saccharomycetaceae</taxon>
        <taxon>Kluyveromyces</taxon>
    </lineage>
</organism>
<dbReference type="PANTHER" id="PTHR12561">
    <property type="entry name" value="LIPOATE-PROTEIN LIGASE"/>
    <property type="match status" value="1"/>
</dbReference>
<dbReference type="GO" id="GO:0017118">
    <property type="term" value="F:lipoyltransferase activity"/>
    <property type="evidence" value="ECO:0007669"/>
    <property type="project" value="TreeGrafter"/>
</dbReference>
<reference evidence="6 7" key="1">
    <citation type="submission" date="2014-03" db="EMBL/GenBank/DDBJ databases">
        <title>The genome of Kluyveromyces dobzhanskii.</title>
        <authorList>
            <person name="Nystedt B."/>
            <person name="Astrom S."/>
        </authorList>
    </citation>
    <scope>NUCLEOTIDE SEQUENCE [LARGE SCALE GENOMIC DNA]</scope>
    <source>
        <strain evidence="6 7">CBS 2104</strain>
    </source>
</reference>
<feature type="domain" description="BPL/LPL catalytic" evidence="5">
    <location>
        <begin position="136"/>
        <end position="301"/>
    </location>
</feature>
<dbReference type="CDD" id="cd16443">
    <property type="entry name" value="LplA"/>
    <property type="match status" value="1"/>
</dbReference>
<dbReference type="GO" id="GO:0005739">
    <property type="term" value="C:mitochondrion"/>
    <property type="evidence" value="ECO:0007669"/>
    <property type="project" value="TreeGrafter"/>
</dbReference>
<evidence type="ECO:0000256" key="2">
    <source>
        <dbReference type="ARBA" id="ARBA00005085"/>
    </source>
</evidence>
<keyword evidence="7" id="KW-1185">Reference proteome</keyword>
<evidence type="ECO:0000313" key="7">
    <source>
        <dbReference type="Proteomes" id="UP000031516"/>
    </source>
</evidence>
<accession>A0A0A8L8F2</accession>
<comment type="pathway">
    <text evidence="2">Protein modification; protein lipoylation via exogenous pathway; protein N(6)-(lipoyl)lysine from lipoate: step 2/2.</text>
</comment>
<dbReference type="PROSITE" id="PS51733">
    <property type="entry name" value="BPL_LPL_CATALYTIC"/>
    <property type="match status" value="1"/>
</dbReference>
<dbReference type="Proteomes" id="UP000031516">
    <property type="component" value="Unassembled WGS sequence"/>
</dbReference>